<dbReference type="InterPro" id="IPR017451">
    <property type="entry name" value="F-box-assoc_interact_dom"/>
</dbReference>
<organism evidence="2 3">
    <name type="scientific">Cuscuta europaea</name>
    <name type="common">European dodder</name>
    <dbReference type="NCBI Taxonomy" id="41803"/>
    <lineage>
        <taxon>Eukaryota</taxon>
        <taxon>Viridiplantae</taxon>
        <taxon>Streptophyta</taxon>
        <taxon>Embryophyta</taxon>
        <taxon>Tracheophyta</taxon>
        <taxon>Spermatophyta</taxon>
        <taxon>Magnoliopsida</taxon>
        <taxon>eudicotyledons</taxon>
        <taxon>Gunneridae</taxon>
        <taxon>Pentapetalae</taxon>
        <taxon>asterids</taxon>
        <taxon>lamiids</taxon>
        <taxon>Solanales</taxon>
        <taxon>Convolvulaceae</taxon>
        <taxon>Cuscuteae</taxon>
        <taxon>Cuscuta</taxon>
        <taxon>Cuscuta subgen. Cuscuta</taxon>
    </lineage>
</organism>
<proteinExistence type="predicted"/>
<accession>A0A9P0YLL2</accession>
<evidence type="ECO:0000313" key="2">
    <source>
        <dbReference type="EMBL" id="CAH9067357.1"/>
    </source>
</evidence>
<dbReference type="PANTHER" id="PTHR31672:SF13">
    <property type="entry name" value="F-BOX PROTEIN CPR30-LIKE"/>
    <property type="match status" value="1"/>
</dbReference>
<dbReference type="InterPro" id="IPR001810">
    <property type="entry name" value="F-box_dom"/>
</dbReference>
<reference evidence="2" key="1">
    <citation type="submission" date="2022-07" db="EMBL/GenBank/DDBJ databases">
        <authorList>
            <person name="Macas J."/>
            <person name="Novak P."/>
            <person name="Neumann P."/>
        </authorList>
    </citation>
    <scope>NUCLEOTIDE SEQUENCE</scope>
</reference>
<dbReference type="OrthoDB" id="830198at2759"/>
<dbReference type="CDD" id="cd22157">
    <property type="entry name" value="F-box_AtFBW1-like"/>
    <property type="match status" value="1"/>
</dbReference>
<dbReference type="InterPro" id="IPR015915">
    <property type="entry name" value="Kelch-typ_b-propeller"/>
</dbReference>
<dbReference type="InterPro" id="IPR006527">
    <property type="entry name" value="F-box-assoc_dom_typ1"/>
</dbReference>
<dbReference type="SMART" id="SM00256">
    <property type="entry name" value="FBOX"/>
    <property type="match status" value="1"/>
</dbReference>
<dbReference type="SUPFAM" id="SSF81383">
    <property type="entry name" value="F-box domain"/>
    <property type="match status" value="1"/>
</dbReference>
<dbReference type="PANTHER" id="PTHR31672">
    <property type="entry name" value="BNACNNG10540D PROTEIN"/>
    <property type="match status" value="1"/>
</dbReference>
<dbReference type="Gene3D" id="1.20.1280.50">
    <property type="match status" value="1"/>
</dbReference>
<dbReference type="Gene3D" id="2.120.10.80">
    <property type="entry name" value="Kelch-type beta propeller"/>
    <property type="match status" value="1"/>
</dbReference>
<evidence type="ECO:0000313" key="3">
    <source>
        <dbReference type="Proteomes" id="UP001152484"/>
    </source>
</evidence>
<dbReference type="EMBL" id="CAMAPE010000005">
    <property type="protein sequence ID" value="CAH9067357.1"/>
    <property type="molecule type" value="Genomic_DNA"/>
</dbReference>
<dbReference type="Proteomes" id="UP001152484">
    <property type="component" value="Unassembled WGS sequence"/>
</dbReference>
<keyword evidence="3" id="KW-1185">Reference proteome</keyword>
<evidence type="ECO:0000259" key="1">
    <source>
        <dbReference type="PROSITE" id="PS50181"/>
    </source>
</evidence>
<dbReference type="InterPro" id="IPR050796">
    <property type="entry name" value="SCF_F-box_component"/>
</dbReference>
<dbReference type="Pfam" id="PF07734">
    <property type="entry name" value="FBA_1"/>
    <property type="match status" value="1"/>
</dbReference>
<dbReference type="InterPro" id="IPR036047">
    <property type="entry name" value="F-box-like_dom_sf"/>
</dbReference>
<feature type="domain" description="F-box" evidence="1">
    <location>
        <begin position="8"/>
        <end position="49"/>
    </location>
</feature>
<dbReference type="Pfam" id="PF00646">
    <property type="entry name" value="F-box"/>
    <property type="match status" value="1"/>
</dbReference>
<sequence>MRPGAPFIPIEIISDVLKQLPVKSLIRFQSVCSHWKDLIKSPSFIATHLHHSIRENPSLIFVRCVGYSWPPYFLDRHMKHRHVQDPLLDSLEYVGIAGSCNGLLLARVDPPGTLTSLYLWNPAIREIIAVPRSRSIMDSCHICSLGFAFSTTVNDYKIVLNYEKWCNVDSGFEVYSLTTNSWKKIETAIFKSIYFVADCITLNESIFWVGIKRGLASDGGENRVTVSYDLATEKFRLMPPPPRSGIIAAKLTVYENRLGVFHYSGVYQENTPIDLWVIEEGIGSSWSKILTCDPYRPFPYYVVPVTIWRNQIVWNVDPQFVVLENHKIVTAGSFLFDPTSNEVKVLSSVRFGIHDAVFGYVESLVPIRYIHTGKH</sequence>
<name>A0A9P0YLL2_CUSEU</name>
<dbReference type="NCBIfam" id="TIGR01640">
    <property type="entry name" value="F_box_assoc_1"/>
    <property type="match status" value="1"/>
</dbReference>
<protein>
    <recommendedName>
        <fullName evidence="1">F-box domain-containing protein</fullName>
    </recommendedName>
</protein>
<dbReference type="SUPFAM" id="SSF117281">
    <property type="entry name" value="Kelch motif"/>
    <property type="match status" value="1"/>
</dbReference>
<gene>
    <name evidence="2" type="ORF">CEURO_LOCUS2526</name>
</gene>
<dbReference type="PROSITE" id="PS50181">
    <property type="entry name" value="FBOX"/>
    <property type="match status" value="1"/>
</dbReference>
<comment type="caution">
    <text evidence="2">The sequence shown here is derived from an EMBL/GenBank/DDBJ whole genome shotgun (WGS) entry which is preliminary data.</text>
</comment>
<dbReference type="AlphaFoldDB" id="A0A9P0YLL2"/>